<evidence type="ECO:0000313" key="3">
    <source>
        <dbReference type="Proteomes" id="UP000614424"/>
    </source>
</evidence>
<dbReference type="AlphaFoldDB" id="A0A8J6TGV9"/>
<proteinExistence type="predicted"/>
<dbReference type="PANTHER" id="PTHR35812:SF1">
    <property type="entry name" value="LIPOPROTEIN"/>
    <property type="match status" value="1"/>
</dbReference>
<dbReference type="PANTHER" id="PTHR35812">
    <property type="entry name" value="LIPOPROTEIN"/>
    <property type="match status" value="1"/>
</dbReference>
<feature type="domain" description="Lcl C-terminal" evidence="1">
    <location>
        <begin position="49"/>
        <end position="166"/>
    </location>
</feature>
<feature type="domain" description="Lcl C-terminal" evidence="1">
    <location>
        <begin position="217"/>
        <end position="333"/>
    </location>
</feature>
<accession>A0A8J6TGV9</accession>
<comment type="caution">
    <text evidence="2">The sequence shown here is derived from an EMBL/GenBank/DDBJ whole genome shotgun (WGS) entry which is preliminary data.</text>
</comment>
<name>A0A8J6TGV9_9BACT</name>
<evidence type="ECO:0000313" key="2">
    <source>
        <dbReference type="EMBL" id="MBC8319072.1"/>
    </source>
</evidence>
<dbReference type="InterPro" id="IPR011460">
    <property type="entry name" value="Lcl_C"/>
</dbReference>
<reference evidence="2 3" key="1">
    <citation type="submission" date="2020-08" db="EMBL/GenBank/DDBJ databases">
        <title>Bridging the membrane lipid divide: bacteria of the FCB group superphylum have the potential to synthesize archaeal ether lipids.</title>
        <authorList>
            <person name="Villanueva L."/>
            <person name="Von Meijenfeldt F.A.B."/>
            <person name="Westbye A.B."/>
            <person name="Yadav S."/>
            <person name="Hopmans E.C."/>
            <person name="Dutilh B.E."/>
            <person name="Sinninghe Damste J.S."/>
        </authorList>
    </citation>
    <scope>NUCLEOTIDE SEQUENCE [LARGE SCALE GENOMIC DNA]</scope>
    <source>
        <strain evidence="2">NIOZ-UU47</strain>
    </source>
</reference>
<sequence length="335" mass="38564">MPHCILRTGQIYCYNNEGLEIPCENSGQDAENSIGAKWSSSRFEVQGDVVKDHLTNLTWSRNANPHEFPVTWQEALNQISLWNMEKFLGFDDWRLPNRKELRSLMSYQAKKPSLPANHPFTNFFLNWYWTSTTAAINPAYAWYIHLEGARMFYGRKDQYYLFWPVRVEPNDLLSWSGQEKCYDSLGKEIQCDGSGQDGDYCIGKAWPKTRFKVTEGIANDKLTGLNWDLCADVTGKPTSWQEALDAIKHLNIISWQGVKTWRLPNINELESLVDCSSHSPALPQIHPFKELKDGYWSSTTSYFETDWAWVLYLEKGACGVGHKGGKTFFVWPVYG</sequence>
<dbReference type="Pfam" id="PF07603">
    <property type="entry name" value="Lcl_C"/>
    <property type="match status" value="2"/>
</dbReference>
<organism evidence="2 3">
    <name type="scientific">Candidatus Desulfobia pelagia</name>
    <dbReference type="NCBI Taxonomy" id="2841692"/>
    <lineage>
        <taxon>Bacteria</taxon>
        <taxon>Pseudomonadati</taxon>
        <taxon>Thermodesulfobacteriota</taxon>
        <taxon>Desulfobulbia</taxon>
        <taxon>Desulfobulbales</taxon>
        <taxon>Desulfobulbaceae</taxon>
        <taxon>Candidatus Desulfobia</taxon>
    </lineage>
</organism>
<evidence type="ECO:0000259" key="1">
    <source>
        <dbReference type="Pfam" id="PF07603"/>
    </source>
</evidence>
<dbReference type="EMBL" id="JACNJZ010000221">
    <property type="protein sequence ID" value="MBC8319072.1"/>
    <property type="molecule type" value="Genomic_DNA"/>
</dbReference>
<protein>
    <submittedName>
        <fullName evidence="2">DUF1566 domain-containing protein</fullName>
    </submittedName>
</protein>
<dbReference type="Proteomes" id="UP000614424">
    <property type="component" value="Unassembled WGS sequence"/>
</dbReference>
<gene>
    <name evidence="2" type="ORF">H8E41_14350</name>
</gene>